<reference evidence="2 3" key="1">
    <citation type="journal article" date="2013" name="Stand. Genomic Sci.">
        <title>Genomic Encyclopedia of Type Strains, Phase I: The one thousand microbial genomes (KMG-I) project.</title>
        <authorList>
            <person name="Kyrpides N.C."/>
            <person name="Woyke T."/>
            <person name="Eisen J.A."/>
            <person name="Garrity G."/>
            <person name="Lilburn T.G."/>
            <person name="Beck B.J."/>
            <person name="Whitman W.B."/>
            <person name="Hugenholtz P."/>
            <person name="Klenk H.P."/>
        </authorList>
    </citation>
    <scope>NUCLEOTIDE SEQUENCE [LARGE SCALE GENOMIC DNA]</scope>
    <source>
        <strain evidence="2 3">DSM 13484</strain>
    </source>
</reference>
<accession>A0A562T4B9</accession>
<dbReference type="EMBL" id="VLLG01000003">
    <property type="protein sequence ID" value="TWI88379.1"/>
    <property type="molecule type" value="Genomic_DNA"/>
</dbReference>
<comment type="caution">
    <text evidence="2">The sequence shown here is derived from an EMBL/GenBank/DDBJ whole genome shotgun (WGS) entry which is preliminary data.</text>
</comment>
<feature type="signal peptide" evidence="1">
    <location>
        <begin position="1"/>
        <end position="21"/>
    </location>
</feature>
<keyword evidence="3" id="KW-1185">Reference proteome</keyword>
<feature type="chain" id="PRO_5021753086" evidence="1">
    <location>
        <begin position="22"/>
        <end position="282"/>
    </location>
</feature>
<dbReference type="AlphaFoldDB" id="A0A562T4B9"/>
<dbReference type="PANTHER" id="PTHR48098:SF1">
    <property type="entry name" value="DIACYLGLYCEROL ACYLTRANSFERASE_MYCOLYLTRANSFERASE AG85A"/>
    <property type="match status" value="1"/>
</dbReference>
<dbReference type="InterPro" id="IPR000801">
    <property type="entry name" value="Esterase-like"/>
</dbReference>
<evidence type="ECO:0000313" key="3">
    <source>
        <dbReference type="Proteomes" id="UP000316778"/>
    </source>
</evidence>
<sequence>MNNRFLRIACLFVLMSATAHAARVDTISIFSKAMHKSYKCVVITPDTYHTKNGERFPVVYLLHGYSGNYADWTRKVPGLAGLADTYQCLVVCPDGGFSSWYFDSPVDSSMKFETYVGTEIPAYIDSHYRTRAERKYRAITGLSMGGHGAMFLAMRHQQTFGAAGSMSGGVDIRPFPKNWDLAQRLGEPASHYDNWNDYTAINQAYRLKNGVLSLIIDCGVKDFFIDVNRHLHQQLLQQGIEHDYIERPGEHNWDYWSNAVQYQLLFFHRYFESRKEEVRGKK</sequence>
<protein>
    <submittedName>
        <fullName evidence="2">S-formylglutathione hydrolase FrmB</fullName>
    </submittedName>
</protein>
<dbReference type="RefSeq" id="WP_145713636.1">
    <property type="nucleotide sequence ID" value="NZ_BAAAFY010000001.1"/>
</dbReference>
<dbReference type="SUPFAM" id="SSF53474">
    <property type="entry name" value="alpha/beta-Hydrolases"/>
    <property type="match status" value="1"/>
</dbReference>
<dbReference type="InterPro" id="IPR050583">
    <property type="entry name" value="Mycobacterial_A85_antigen"/>
</dbReference>
<proteinExistence type="predicted"/>
<dbReference type="Proteomes" id="UP000316778">
    <property type="component" value="Unassembled WGS sequence"/>
</dbReference>
<name>A0A562T4B9_CHIJA</name>
<keyword evidence="2" id="KW-0378">Hydrolase</keyword>
<keyword evidence="1" id="KW-0732">Signal</keyword>
<dbReference type="GO" id="GO:0016747">
    <property type="term" value="F:acyltransferase activity, transferring groups other than amino-acyl groups"/>
    <property type="evidence" value="ECO:0007669"/>
    <property type="project" value="TreeGrafter"/>
</dbReference>
<dbReference type="PANTHER" id="PTHR48098">
    <property type="entry name" value="ENTEROCHELIN ESTERASE-RELATED"/>
    <property type="match status" value="1"/>
</dbReference>
<dbReference type="Gene3D" id="3.40.50.1820">
    <property type="entry name" value="alpha/beta hydrolase"/>
    <property type="match status" value="1"/>
</dbReference>
<organism evidence="2 3">
    <name type="scientific">Chitinophaga japonensis</name>
    <name type="common">Flexibacter japonensis</name>
    <dbReference type="NCBI Taxonomy" id="104662"/>
    <lineage>
        <taxon>Bacteria</taxon>
        <taxon>Pseudomonadati</taxon>
        <taxon>Bacteroidota</taxon>
        <taxon>Chitinophagia</taxon>
        <taxon>Chitinophagales</taxon>
        <taxon>Chitinophagaceae</taxon>
        <taxon>Chitinophaga</taxon>
    </lineage>
</organism>
<dbReference type="Pfam" id="PF00756">
    <property type="entry name" value="Esterase"/>
    <property type="match status" value="1"/>
</dbReference>
<evidence type="ECO:0000256" key="1">
    <source>
        <dbReference type="SAM" id="SignalP"/>
    </source>
</evidence>
<evidence type="ECO:0000313" key="2">
    <source>
        <dbReference type="EMBL" id="TWI88379.1"/>
    </source>
</evidence>
<dbReference type="InterPro" id="IPR029058">
    <property type="entry name" value="AB_hydrolase_fold"/>
</dbReference>
<gene>
    <name evidence="2" type="ORF">LX66_2464</name>
</gene>
<dbReference type="GO" id="GO:0016787">
    <property type="term" value="F:hydrolase activity"/>
    <property type="evidence" value="ECO:0007669"/>
    <property type="project" value="UniProtKB-KW"/>
</dbReference>
<dbReference type="OrthoDB" id="9803578at2"/>